<dbReference type="RefSeq" id="WP_198143570.1">
    <property type="nucleotide sequence ID" value="NZ_CP012669.1"/>
</dbReference>
<evidence type="ECO:0000313" key="2">
    <source>
        <dbReference type="EMBL" id="ALE16262.1"/>
    </source>
</evidence>
<keyword evidence="3" id="KW-1185">Reference proteome</keyword>
<dbReference type="Proteomes" id="UP000057938">
    <property type="component" value="Chromosome"/>
</dbReference>
<dbReference type="EMBL" id="CP012669">
    <property type="protein sequence ID" value="ALE16262.1"/>
    <property type="molecule type" value="Genomic_DNA"/>
</dbReference>
<organism evidence="2 3">
    <name type="scientific">Altererythrobacter epoxidivorans</name>
    <dbReference type="NCBI Taxonomy" id="361183"/>
    <lineage>
        <taxon>Bacteria</taxon>
        <taxon>Pseudomonadati</taxon>
        <taxon>Pseudomonadota</taxon>
        <taxon>Alphaproteobacteria</taxon>
        <taxon>Sphingomonadales</taxon>
        <taxon>Erythrobacteraceae</taxon>
        <taxon>Altererythrobacter</taxon>
    </lineage>
</organism>
<dbReference type="PATRIC" id="fig|361183.4.peg.942"/>
<dbReference type="AlphaFoldDB" id="A0A0M3TA14"/>
<accession>A0A0M3TA14</accession>
<proteinExistence type="predicted"/>
<name>A0A0M3TA14_9SPHN</name>
<sequence length="50" mass="6177">MSHHTFHSSRPDNWTQPRAHRDPGLRRMHYGRIQPMEQERGFFARLWHSH</sequence>
<protein>
    <submittedName>
        <fullName evidence="2">Uncharacterized protein</fullName>
    </submittedName>
</protein>
<evidence type="ECO:0000256" key="1">
    <source>
        <dbReference type="SAM" id="MobiDB-lite"/>
    </source>
</evidence>
<gene>
    <name evidence="2" type="ORF">AMC99_00960</name>
</gene>
<evidence type="ECO:0000313" key="3">
    <source>
        <dbReference type="Proteomes" id="UP000057938"/>
    </source>
</evidence>
<feature type="region of interest" description="Disordered" evidence="1">
    <location>
        <begin position="1"/>
        <end position="26"/>
    </location>
</feature>
<reference evidence="2 3" key="1">
    <citation type="submission" date="2015-09" db="EMBL/GenBank/DDBJ databases">
        <title>Complete genome sequence of a benzo[a]pyrene-degrading bacterium Altererythrobacter epoxidivorans CGMCC 1.7731T.</title>
        <authorList>
            <person name="Li Z."/>
            <person name="Cheng H."/>
            <person name="Huo Y."/>
            <person name="Xu X."/>
        </authorList>
    </citation>
    <scope>NUCLEOTIDE SEQUENCE [LARGE SCALE GENOMIC DNA]</scope>
    <source>
        <strain evidence="2 3">CGMCC 1.7731</strain>
    </source>
</reference>
<dbReference type="KEGG" id="aep:AMC99_00960"/>